<protein>
    <submittedName>
        <fullName evidence="7">YihY/virulence factor BrkB family protein</fullName>
    </submittedName>
</protein>
<reference evidence="7 8" key="2">
    <citation type="submission" date="2019-01" db="EMBL/GenBank/DDBJ databases">
        <authorList>
            <person name="Li Y."/>
        </authorList>
    </citation>
    <scope>NUCLEOTIDE SEQUENCE [LARGE SCALE GENOMIC DNA]</scope>
    <source>
        <strain evidence="7 8">D19-10-3-21</strain>
    </source>
</reference>
<evidence type="ECO:0000256" key="1">
    <source>
        <dbReference type="ARBA" id="ARBA00004651"/>
    </source>
</evidence>
<evidence type="ECO:0000256" key="4">
    <source>
        <dbReference type="ARBA" id="ARBA00022989"/>
    </source>
</evidence>
<dbReference type="Proteomes" id="UP000285295">
    <property type="component" value="Unassembled WGS sequence"/>
</dbReference>
<gene>
    <name evidence="7" type="ORF">D2T31_13340</name>
</gene>
<keyword evidence="5 6" id="KW-0472">Membrane</keyword>
<comment type="caution">
    <text evidence="7">The sequence shown here is derived from an EMBL/GenBank/DDBJ whole genome shotgun (WGS) entry which is preliminary data.</text>
</comment>
<feature type="transmembrane region" description="Helical" evidence="6">
    <location>
        <begin position="261"/>
        <end position="284"/>
    </location>
</feature>
<feature type="transmembrane region" description="Helical" evidence="6">
    <location>
        <begin position="183"/>
        <end position="210"/>
    </location>
</feature>
<dbReference type="PIRSF" id="PIRSF035875">
    <property type="entry name" value="RNase_BN"/>
    <property type="match status" value="1"/>
</dbReference>
<organism evidence="7 8">
    <name type="scientific">Paenirhodobacter populi</name>
    <dbReference type="NCBI Taxonomy" id="2306993"/>
    <lineage>
        <taxon>Bacteria</taxon>
        <taxon>Pseudomonadati</taxon>
        <taxon>Pseudomonadota</taxon>
        <taxon>Alphaproteobacteria</taxon>
        <taxon>Rhodobacterales</taxon>
        <taxon>Rhodobacter group</taxon>
        <taxon>Paenirhodobacter</taxon>
    </lineage>
</organism>
<evidence type="ECO:0000256" key="3">
    <source>
        <dbReference type="ARBA" id="ARBA00022692"/>
    </source>
</evidence>
<feature type="transmembrane region" description="Helical" evidence="6">
    <location>
        <begin position="296"/>
        <end position="321"/>
    </location>
</feature>
<dbReference type="Pfam" id="PF03631">
    <property type="entry name" value="Virul_fac_BrkB"/>
    <property type="match status" value="1"/>
</dbReference>
<evidence type="ECO:0000313" key="7">
    <source>
        <dbReference type="EMBL" id="RWR28678.1"/>
    </source>
</evidence>
<dbReference type="InterPro" id="IPR017039">
    <property type="entry name" value="Virul_fac_BrkB"/>
</dbReference>
<dbReference type="PANTHER" id="PTHR30213">
    <property type="entry name" value="INNER MEMBRANE PROTEIN YHJD"/>
    <property type="match status" value="1"/>
</dbReference>
<evidence type="ECO:0000313" key="8">
    <source>
        <dbReference type="Proteomes" id="UP000285295"/>
    </source>
</evidence>
<feature type="transmembrane region" description="Helical" evidence="6">
    <location>
        <begin position="230"/>
        <end position="249"/>
    </location>
</feature>
<feature type="transmembrane region" description="Helical" evidence="6">
    <location>
        <begin position="145"/>
        <end position="171"/>
    </location>
</feature>
<sequence>MIRPVIAASLAIRRRSADLFTIANPFPCPGKGRSGKEDHEGCAFPPHRRCSADPTMALHMLSFLRRYGARLETTNIMLISAGVAFYAMLAVFPGLTATIAIWSTFADPGVIHSYMEVAHTFIPPEAFALLNNQVTELLSGPRGVIGLPAIISVLVTLWSARAGVGALIEGINLIHGTKPRNTIFGFFFGYLLTIALVGVMLIALATIVIVPLAVTFLPFEAPAAWLTSDLPWVAMLMLMLTALGILYRYGPNDPAARDPMFSFGAILAALVWGAASLGLTFYLTNFGNYNRIYGSIGAVIALMMWLYVSAISVLLGAALNAEIAATRQGQKNA</sequence>
<dbReference type="EMBL" id="SAUX01000014">
    <property type="protein sequence ID" value="RWR28678.1"/>
    <property type="molecule type" value="Genomic_DNA"/>
</dbReference>
<evidence type="ECO:0000256" key="2">
    <source>
        <dbReference type="ARBA" id="ARBA00022475"/>
    </source>
</evidence>
<dbReference type="NCBIfam" id="TIGR00765">
    <property type="entry name" value="yihY_not_rbn"/>
    <property type="match status" value="1"/>
</dbReference>
<name>A0A443K7C9_9RHOB</name>
<feature type="transmembrane region" description="Helical" evidence="6">
    <location>
        <begin position="76"/>
        <end position="105"/>
    </location>
</feature>
<dbReference type="PANTHER" id="PTHR30213:SF0">
    <property type="entry name" value="UPF0761 MEMBRANE PROTEIN YIHY"/>
    <property type="match status" value="1"/>
</dbReference>
<comment type="subcellular location">
    <subcellularLocation>
        <location evidence="1">Cell membrane</location>
        <topology evidence="1">Multi-pass membrane protein</topology>
    </subcellularLocation>
</comment>
<dbReference type="AlphaFoldDB" id="A0A443K7C9"/>
<evidence type="ECO:0000256" key="6">
    <source>
        <dbReference type="SAM" id="Phobius"/>
    </source>
</evidence>
<reference evidence="7 8" key="1">
    <citation type="submission" date="2019-01" db="EMBL/GenBank/DDBJ databases">
        <title>Sinorhodobacter populi sp. nov. isolated from the symptomatic bark tissue of Populus euramericana canker.</title>
        <authorList>
            <person name="Xu G."/>
        </authorList>
    </citation>
    <scope>NUCLEOTIDE SEQUENCE [LARGE SCALE GENOMIC DNA]</scope>
    <source>
        <strain evidence="7 8">D19-10-3-21</strain>
    </source>
</reference>
<keyword evidence="2" id="KW-1003">Cell membrane</keyword>
<dbReference type="OrthoDB" id="9781030at2"/>
<keyword evidence="3 6" id="KW-0812">Transmembrane</keyword>
<proteinExistence type="predicted"/>
<keyword evidence="4 6" id="KW-1133">Transmembrane helix</keyword>
<accession>A0A443K7C9</accession>
<dbReference type="GO" id="GO:0005886">
    <property type="term" value="C:plasma membrane"/>
    <property type="evidence" value="ECO:0007669"/>
    <property type="project" value="UniProtKB-SubCell"/>
</dbReference>
<evidence type="ECO:0000256" key="5">
    <source>
        <dbReference type="ARBA" id="ARBA00023136"/>
    </source>
</evidence>